<dbReference type="AlphaFoldDB" id="L0DTR0"/>
<dbReference type="EMBL" id="CP003989">
    <property type="protein sequence ID" value="AGA31766.1"/>
    <property type="molecule type" value="Genomic_DNA"/>
</dbReference>
<dbReference type="Gene3D" id="3.90.1570.10">
    <property type="entry name" value="tt1808, chain A"/>
    <property type="match status" value="1"/>
</dbReference>
<dbReference type="InterPro" id="IPR012296">
    <property type="entry name" value="Nuclease_put_TT1808"/>
</dbReference>
<feature type="domain" description="Putative restriction endonuclease" evidence="1">
    <location>
        <begin position="18"/>
        <end position="177"/>
    </location>
</feature>
<dbReference type="KEGG" id="tni:TVNIR_0051"/>
<accession>L0DTR0</accession>
<dbReference type="InterPro" id="IPR011335">
    <property type="entry name" value="Restrct_endonuc-II-like"/>
</dbReference>
<gene>
    <name evidence="2" type="ordered locus">TVNIR_0051</name>
</gene>
<dbReference type="SUPFAM" id="SSF52980">
    <property type="entry name" value="Restriction endonuclease-like"/>
    <property type="match status" value="1"/>
</dbReference>
<dbReference type="CDD" id="cd06260">
    <property type="entry name" value="DUF820-like"/>
    <property type="match status" value="1"/>
</dbReference>
<sequence length="193" mass="22237">MEEMSMSMAAIQTDHVSVEDYLAGERDGEVRHEYVAGQAYAMTGASRRHALVVGALFVALRPGARQRNCQLFTNDMKVYVHHAGDDAFYYPDLVLTCEADDREDYYLKHPCLIVEVLSEGTERIDRREKLLAYTAGLPSLREYLLVAEHRRQVEVYRRRESDWVHETYTEGSSRLDSLEQDLPLENIYEDVDA</sequence>
<dbReference type="PANTHER" id="PTHR36558:SF1">
    <property type="entry name" value="RESTRICTION ENDONUCLEASE DOMAIN-CONTAINING PROTEIN-RELATED"/>
    <property type="match status" value="1"/>
</dbReference>
<dbReference type="STRING" id="1255043.TVNIR_0051"/>
<evidence type="ECO:0000313" key="3">
    <source>
        <dbReference type="Proteomes" id="UP000010809"/>
    </source>
</evidence>
<dbReference type="PATRIC" id="fig|1255043.3.peg.51"/>
<evidence type="ECO:0000313" key="2">
    <source>
        <dbReference type="EMBL" id="AGA31766.1"/>
    </source>
</evidence>
<evidence type="ECO:0000259" key="1">
    <source>
        <dbReference type="Pfam" id="PF05685"/>
    </source>
</evidence>
<name>L0DTR0_THIND</name>
<dbReference type="eggNOG" id="COG4636">
    <property type="taxonomic scope" value="Bacteria"/>
</dbReference>
<dbReference type="Proteomes" id="UP000010809">
    <property type="component" value="Chromosome"/>
</dbReference>
<dbReference type="HOGENOM" id="CLU_076312_6_0_6"/>
<organism evidence="2 3">
    <name type="scientific">Thioalkalivibrio nitratireducens (strain DSM 14787 / UNIQEM 213 / ALEN2)</name>
    <dbReference type="NCBI Taxonomy" id="1255043"/>
    <lineage>
        <taxon>Bacteria</taxon>
        <taxon>Pseudomonadati</taxon>
        <taxon>Pseudomonadota</taxon>
        <taxon>Gammaproteobacteria</taxon>
        <taxon>Chromatiales</taxon>
        <taxon>Ectothiorhodospiraceae</taxon>
        <taxon>Thioalkalivibrio</taxon>
    </lineage>
</organism>
<proteinExistence type="predicted"/>
<protein>
    <recommendedName>
        <fullName evidence="1">Putative restriction endonuclease domain-containing protein</fullName>
    </recommendedName>
</protein>
<reference evidence="2" key="1">
    <citation type="submission" date="2015-12" db="EMBL/GenBank/DDBJ databases">
        <authorList>
            <person name="Tikhonova T.V."/>
            <person name="Pavlov A.R."/>
            <person name="Beletsky A.V."/>
            <person name="Mardanov A.V."/>
            <person name="Sorokin D.Y."/>
            <person name="Ravin N.V."/>
            <person name="Popov V.O."/>
        </authorList>
    </citation>
    <scope>NUCLEOTIDE SEQUENCE</scope>
    <source>
        <strain evidence="2">DSM 14787</strain>
    </source>
</reference>
<dbReference type="Pfam" id="PF05685">
    <property type="entry name" value="Uma2"/>
    <property type="match status" value="1"/>
</dbReference>
<dbReference type="PANTHER" id="PTHR36558">
    <property type="entry name" value="GLR1098 PROTEIN"/>
    <property type="match status" value="1"/>
</dbReference>
<keyword evidence="3" id="KW-1185">Reference proteome</keyword>
<dbReference type="InterPro" id="IPR008538">
    <property type="entry name" value="Uma2"/>
</dbReference>